<keyword evidence="4" id="KW-0808">Transferase</keyword>
<dbReference type="GO" id="GO:0016740">
    <property type="term" value="F:transferase activity"/>
    <property type="evidence" value="ECO:0007669"/>
    <property type="project" value="UniProtKB-KW"/>
</dbReference>
<comment type="caution">
    <text evidence="4">The sequence shown here is derived from an EMBL/GenBank/DDBJ whole genome shotgun (WGS) entry which is preliminary data.</text>
</comment>
<feature type="transmembrane region" description="Helical" evidence="2">
    <location>
        <begin position="7"/>
        <end position="32"/>
    </location>
</feature>
<keyword evidence="2" id="KW-0472">Membrane</keyword>
<dbReference type="EC" id="2.-.-.-" evidence="4"/>
<dbReference type="EMBL" id="CALBWS010000011">
    <property type="protein sequence ID" value="CAH2714892.1"/>
    <property type="molecule type" value="Genomic_DNA"/>
</dbReference>
<organism evidence="4 5">
    <name type="scientific">Neobacillus rhizosphaerae</name>
    <dbReference type="NCBI Taxonomy" id="2880965"/>
    <lineage>
        <taxon>Bacteria</taxon>
        <taxon>Bacillati</taxon>
        <taxon>Bacillota</taxon>
        <taxon>Bacilli</taxon>
        <taxon>Bacillales</taxon>
        <taxon>Bacillaceae</taxon>
        <taxon>Neobacillus</taxon>
    </lineage>
</organism>
<feature type="domain" description="Bacterial sugar transferase" evidence="3">
    <location>
        <begin position="2"/>
        <end position="177"/>
    </location>
</feature>
<evidence type="ECO:0000259" key="3">
    <source>
        <dbReference type="Pfam" id="PF02397"/>
    </source>
</evidence>
<evidence type="ECO:0000313" key="4">
    <source>
        <dbReference type="EMBL" id="CAH2714892.1"/>
    </source>
</evidence>
<keyword evidence="2" id="KW-1133">Transmembrane helix</keyword>
<evidence type="ECO:0000256" key="1">
    <source>
        <dbReference type="ARBA" id="ARBA00006464"/>
    </source>
</evidence>
<dbReference type="PANTHER" id="PTHR30576">
    <property type="entry name" value="COLANIC BIOSYNTHESIS UDP-GLUCOSE LIPID CARRIER TRANSFERASE"/>
    <property type="match status" value="1"/>
</dbReference>
<proteinExistence type="inferred from homology"/>
<dbReference type="PANTHER" id="PTHR30576:SF8">
    <property type="entry name" value="UNDECAPRENYL-PHOSPHATE GALACTOSE PHOSPHOTRANSFERASE"/>
    <property type="match status" value="1"/>
</dbReference>
<keyword evidence="5" id="KW-1185">Reference proteome</keyword>
<evidence type="ECO:0000256" key="2">
    <source>
        <dbReference type="SAM" id="Phobius"/>
    </source>
</evidence>
<dbReference type="Pfam" id="PF02397">
    <property type="entry name" value="Bac_transf"/>
    <property type="match status" value="1"/>
</dbReference>
<sequence>MKRMIDLFGSFALIIIFSPIMLLIVLMIRIGMGSPILFKQIRPGLYGKPFCIYKFRTMIDKKDKNGNMLPGKLRLTKLGIFLRKYSLDEIPQLFNVIKGDISLVGPRPLLMEYLPIYSKEQARRHEVKPGITGWAQVNGRNSISWEEKFNLDVWYVNNHSLFLDLKIILLTIKKVFKKEGVSAKGHYSMEDFKGVNRGSGNQH</sequence>
<dbReference type="InterPro" id="IPR003362">
    <property type="entry name" value="Bact_transf"/>
</dbReference>
<dbReference type="Proteomes" id="UP000838308">
    <property type="component" value="Unassembled WGS sequence"/>
</dbReference>
<gene>
    <name evidence="4" type="primary">epsL_2</name>
    <name evidence="4" type="ORF">BACCIP111895_02068</name>
</gene>
<protein>
    <submittedName>
        <fullName evidence="4">Sugar transferase EpsL</fullName>
        <ecNumber evidence="4">2.-.-.-</ecNumber>
    </submittedName>
</protein>
<name>A0ABM9EQH7_9BACI</name>
<comment type="similarity">
    <text evidence="1">Belongs to the bacterial sugar transferase family.</text>
</comment>
<evidence type="ECO:0000313" key="5">
    <source>
        <dbReference type="Proteomes" id="UP000838308"/>
    </source>
</evidence>
<reference evidence="4" key="1">
    <citation type="submission" date="2022-04" db="EMBL/GenBank/DDBJ databases">
        <authorList>
            <person name="Criscuolo A."/>
        </authorList>
    </citation>
    <scope>NUCLEOTIDE SEQUENCE</scope>
    <source>
        <strain evidence="4">CIP111895</strain>
    </source>
</reference>
<keyword evidence="2" id="KW-0812">Transmembrane</keyword>
<dbReference type="RefSeq" id="WP_319942277.1">
    <property type="nucleotide sequence ID" value="NZ_CALBWS010000011.1"/>
</dbReference>
<accession>A0ABM9EQH7</accession>